<feature type="region of interest" description="Disordered" evidence="1">
    <location>
        <begin position="461"/>
        <end position="567"/>
    </location>
</feature>
<sequence length="1072" mass="116843">MSDREHLESQYPWSPNTPISTGSLVSRSSSPWYDDCASIGREQNINMCSDFTCCGLSLIDLHSLVDHFEEAHVVVFDSAGNAVYPHPSPLLRVVDHEKMGPYMSFVLGYPAPAAPVAFLDSDVGSESASDLPSPSTSSEPMSPVDTSSEEEPRHLPPVVSVNAAAIKPMLPVRNGKQEQRSRSRSRQWRKDKTFKCPHPDCTKCPVDDPINVDDTFHFSTSRHPIAQSPLYIRHPQRRLYSPSFRPEHPSSMLTTFPAPVLSVTADAVKDLQGQDALSALWTLFTKCKESLQEGRRLENISWRLWHRELLLAQQAYQPPTPDSISHIKPTPNTLTSFFPLTDPVRLAHPSGTSSCAHSTSIYHRAPAPPSTPTPVVPDHPPIPQISSGTPVAPPLSTSFRPKSSPFVGQIIIDMLPNNLLIPEKPRSRYPIPQPTVPSVQLPSTPASIEAPFPRVVVVNPTPQPTPPMTPYINNDPPGTSQPPSALLLPPLPAPVLTTKRQLQVPQSPPDEPSPLPTPARVTESSRTPGRFFLQHSPEDVSPERGGSTESGKSHIFDASSAASSQMLSVTTDNEKEIMVPLKEKDHAGTKSKKGKEVGRPSARPLAKRTHSSRRIGPSIQRKQSTQDVKPRATFNIGSNSSNGSKSGNSSAKLNHPLPKVNGLGVMLNGMTAINAKPARSPVTPPPAVAHGNVVNGIIGNTNAAINAINGTGPQQRKTIVIASTSEEDYETTDAEGDSGWASEDMDAEDKAREAEKVKLREAAVEAQRQLDLFAKVPKRSYSNFNRTQSGLLSQLLNPNPAMFPSNHPYRASHSTADIVRMQRQAQREAQQVQAPQRSSSGFAGPVRLQTSKSSAALPLAAQITATSMSKPSASGMKGKESEKGGYRPKGRPKEEDMEDESGEDDDDDDKIQVSRSVAQQKLQALMSRRAPEPGVASHLAQHSRVVEHRAAPVPQAQATAPIPLGHPYNLPAPTPPMTPRTTRRRMLKQELSESMRRQLLWERQVSSTTNPAATARRATNSALGGLRPLSSTTSEHNSGATKSAEAEDRDERRRRAMARNRSWADDYHYSGW</sequence>
<feature type="compositionally biased region" description="Low complexity" evidence="1">
    <location>
        <begin position="951"/>
        <end position="963"/>
    </location>
</feature>
<feature type="compositionally biased region" description="Basic and acidic residues" evidence="1">
    <location>
        <begin position="1044"/>
        <end position="1053"/>
    </location>
</feature>
<dbReference type="Pfam" id="PF11702">
    <property type="entry name" value="DUF3295"/>
    <property type="match status" value="1"/>
</dbReference>
<feature type="compositionally biased region" description="Polar residues" evidence="1">
    <location>
        <begin position="913"/>
        <end position="922"/>
    </location>
</feature>
<proteinExistence type="predicted"/>
<feature type="region of interest" description="Disordered" evidence="1">
    <location>
        <begin position="726"/>
        <end position="745"/>
    </location>
</feature>
<dbReference type="OrthoDB" id="515401at2759"/>
<feature type="region of interest" description="Disordered" evidence="1">
    <location>
        <begin position="822"/>
        <end position="846"/>
    </location>
</feature>
<organism evidence="4 5">
    <name type="scientific">Rhizopogon vesiculosus</name>
    <dbReference type="NCBI Taxonomy" id="180088"/>
    <lineage>
        <taxon>Eukaryota</taxon>
        <taxon>Fungi</taxon>
        <taxon>Dikarya</taxon>
        <taxon>Basidiomycota</taxon>
        <taxon>Agaricomycotina</taxon>
        <taxon>Agaricomycetes</taxon>
        <taxon>Agaricomycetidae</taxon>
        <taxon>Boletales</taxon>
        <taxon>Suillineae</taxon>
        <taxon>Rhizopogonaceae</taxon>
        <taxon>Rhizopogon</taxon>
    </lineage>
</organism>
<feature type="domain" description="Nitrogen regulatory protein areA GATA-like" evidence="2">
    <location>
        <begin position="280"/>
        <end position="307"/>
    </location>
</feature>
<feature type="region of interest" description="Disordered" evidence="1">
    <location>
        <begin position="866"/>
        <end position="981"/>
    </location>
</feature>
<feature type="compositionally biased region" description="Low complexity" evidence="1">
    <location>
        <begin position="125"/>
        <end position="143"/>
    </location>
</feature>
<dbReference type="Proteomes" id="UP000183567">
    <property type="component" value="Unassembled WGS sequence"/>
</dbReference>
<feature type="compositionally biased region" description="Low complexity" evidence="1">
    <location>
        <begin position="822"/>
        <end position="837"/>
    </location>
</feature>
<dbReference type="AlphaFoldDB" id="A0A1J8PGA0"/>
<feature type="compositionally biased region" description="Basic and acidic residues" evidence="1">
    <location>
        <begin position="579"/>
        <end position="598"/>
    </location>
</feature>
<dbReference type="InterPro" id="IPR053043">
    <property type="entry name" value="Ras-cAMP_regulatory"/>
</dbReference>
<dbReference type="GO" id="GO:0005737">
    <property type="term" value="C:cytoplasm"/>
    <property type="evidence" value="ECO:0007669"/>
    <property type="project" value="TreeGrafter"/>
</dbReference>
<feature type="compositionally biased region" description="Pro residues" evidence="1">
    <location>
        <begin position="506"/>
        <end position="517"/>
    </location>
</feature>
<dbReference type="PANTHER" id="PTHR28014:SF1">
    <property type="entry name" value="NEGATIVE REGULATOR OF RAS-CAMP PATHWAY"/>
    <property type="match status" value="1"/>
</dbReference>
<gene>
    <name evidence="4" type="ORF">AZE42_02061</name>
</gene>
<name>A0A1J8PGA0_9AGAM</name>
<evidence type="ECO:0000256" key="1">
    <source>
        <dbReference type="SAM" id="MobiDB-lite"/>
    </source>
</evidence>
<dbReference type="GO" id="GO:0031930">
    <property type="term" value="P:mitochondria-nucleus signaling pathway"/>
    <property type="evidence" value="ECO:0007669"/>
    <property type="project" value="TreeGrafter"/>
</dbReference>
<accession>A0A1J8PGA0</accession>
<feature type="compositionally biased region" description="Polar residues" evidence="1">
    <location>
        <begin position="1029"/>
        <end position="1041"/>
    </location>
</feature>
<dbReference type="EMBL" id="LVVM01006351">
    <property type="protein sequence ID" value="OJA08262.1"/>
    <property type="molecule type" value="Genomic_DNA"/>
</dbReference>
<feature type="compositionally biased region" description="Low complexity" evidence="1">
    <location>
        <begin position="637"/>
        <end position="650"/>
    </location>
</feature>
<feature type="compositionally biased region" description="Acidic residues" evidence="1">
    <location>
        <begin position="726"/>
        <end position="736"/>
    </location>
</feature>
<evidence type="ECO:0000259" key="2">
    <source>
        <dbReference type="Pfam" id="PF08550"/>
    </source>
</evidence>
<dbReference type="STRING" id="180088.A0A1J8PGA0"/>
<evidence type="ECO:0000259" key="3">
    <source>
        <dbReference type="Pfam" id="PF11702"/>
    </source>
</evidence>
<dbReference type="GO" id="GO:0006808">
    <property type="term" value="P:regulation of nitrogen utilization"/>
    <property type="evidence" value="ECO:0007669"/>
    <property type="project" value="TreeGrafter"/>
</dbReference>
<evidence type="ECO:0000313" key="5">
    <source>
        <dbReference type="Proteomes" id="UP000183567"/>
    </source>
</evidence>
<protein>
    <submittedName>
        <fullName evidence="4">Uncharacterized protein</fullName>
    </submittedName>
</protein>
<reference evidence="4 5" key="1">
    <citation type="submission" date="2016-03" db="EMBL/GenBank/DDBJ databases">
        <title>Comparative genomics of the ectomycorrhizal sister species Rhizopogon vinicolor and Rhizopogon vesiculosus (Basidiomycota: Boletales) reveals a divergence of the mating type B locus.</title>
        <authorList>
            <person name="Mujic A.B."/>
            <person name="Kuo A."/>
            <person name="Tritt A."/>
            <person name="Lipzen A."/>
            <person name="Chen C."/>
            <person name="Johnson J."/>
            <person name="Sharma A."/>
            <person name="Barry K."/>
            <person name="Grigoriev I.V."/>
            <person name="Spatafora J.W."/>
        </authorList>
    </citation>
    <scope>NUCLEOTIDE SEQUENCE [LARGE SCALE GENOMIC DNA]</scope>
    <source>
        <strain evidence="4 5">AM-OR11-056</strain>
    </source>
</reference>
<feature type="compositionally biased region" description="Low complexity" evidence="1">
    <location>
        <begin position="1006"/>
        <end position="1022"/>
    </location>
</feature>
<feature type="compositionally biased region" description="Acidic residues" evidence="1">
    <location>
        <begin position="895"/>
        <end position="909"/>
    </location>
</feature>
<comment type="caution">
    <text evidence="4">The sequence shown here is derived from an EMBL/GenBank/DDBJ whole genome shotgun (WGS) entry which is preliminary data.</text>
</comment>
<feature type="region of interest" description="Disordered" evidence="1">
    <location>
        <begin position="1005"/>
        <end position="1060"/>
    </location>
</feature>
<dbReference type="InterPro" id="IPR013860">
    <property type="entry name" value="AreA_GATA"/>
</dbReference>
<keyword evidence="5" id="KW-1185">Reference proteome</keyword>
<dbReference type="GO" id="GO:0000122">
    <property type="term" value="P:negative regulation of transcription by RNA polymerase II"/>
    <property type="evidence" value="ECO:0007669"/>
    <property type="project" value="TreeGrafter"/>
</dbReference>
<dbReference type="Pfam" id="PF08550">
    <property type="entry name" value="GATA_AreA"/>
    <property type="match status" value="1"/>
</dbReference>
<dbReference type="InterPro" id="IPR021711">
    <property type="entry name" value="DUF3295"/>
</dbReference>
<evidence type="ECO:0000313" key="4">
    <source>
        <dbReference type="EMBL" id="OJA08262.1"/>
    </source>
</evidence>
<feature type="domain" description="DUF3295" evidence="3">
    <location>
        <begin position="973"/>
        <end position="1072"/>
    </location>
</feature>
<feature type="region of interest" description="Disordered" evidence="1">
    <location>
        <begin position="123"/>
        <end position="192"/>
    </location>
</feature>
<feature type="region of interest" description="Disordered" evidence="1">
    <location>
        <begin position="579"/>
        <end position="657"/>
    </location>
</feature>
<dbReference type="PANTHER" id="PTHR28014">
    <property type="entry name" value="NEGATIVE REGULATOR OF RAS-CAMP PATHWAY"/>
    <property type="match status" value="1"/>
</dbReference>